<reference evidence="1" key="3">
    <citation type="submission" date="2020-06" db="EMBL/GenBank/DDBJ databases">
        <title>Helianthus annuus Genome sequencing and assembly Release 2.</title>
        <authorList>
            <person name="Gouzy J."/>
            <person name="Langlade N."/>
            <person name="Munos S."/>
        </authorList>
    </citation>
    <scope>NUCLEOTIDE SEQUENCE</scope>
    <source>
        <tissue evidence="1">Leaves</tissue>
    </source>
</reference>
<evidence type="ECO:0000313" key="2">
    <source>
        <dbReference type="EMBL" id="OTG15693.1"/>
    </source>
</evidence>
<organism evidence="2 3">
    <name type="scientific">Helianthus annuus</name>
    <name type="common">Common sunflower</name>
    <dbReference type="NCBI Taxonomy" id="4232"/>
    <lineage>
        <taxon>Eukaryota</taxon>
        <taxon>Viridiplantae</taxon>
        <taxon>Streptophyta</taxon>
        <taxon>Embryophyta</taxon>
        <taxon>Tracheophyta</taxon>
        <taxon>Spermatophyta</taxon>
        <taxon>Magnoliopsida</taxon>
        <taxon>eudicotyledons</taxon>
        <taxon>Gunneridae</taxon>
        <taxon>Pentapetalae</taxon>
        <taxon>asterids</taxon>
        <taxon>campanulids</taxon>
        <taxon>Asterales</taxon>
        <taxon>Asteraceae</taxon>
        <taxon>Asteroideae</taxon>
        <taxon>Heliantheae alliance</taxon>
        <taxon>Heliantheae</taxon>
        <taxon>Helianthus</taxon>
    </lineage>
</organism>
<keyword evidence="3" id="KW-1185">Reference proteome</keyword>
<accession>A0A251TY63</accession>
<dbReference type="EMBL" id="MNCJ02000324">
    <property type="protein sequence ID" value="KAF5792063.1"/>
    <property type="molecule type" value="Genomic_DNA"/>
</dbReference>
<dbReference type="EMBL" id="CM007898">
    <property type="protein sequence ID" value="OTG15693.1"/>
    <property type="molecule type" value="Genomic_DNA"/>
</dbReference>
<dbReference type="InParanoid" id="A0A251TY63"/>
<name>A0A251TY63_HELAN</name>
<dbReference type="Proteomes" id="UP000215914">
    <property type="component" value="Chromosome 9"/>
</dbReference>
<reference evidence="2" key="2">
    <citation type="submission" date="2017-02" db="EMBL/GenBank/DDBJ databases">
        <title>Sunflower complete genome.</title>
        <authorList>
            <person name="Langlade N."/>
            <person name="Munos S."/>
        </authorList>
    </citation>
    <scope>NUCLEOTIDE SEQUENCE [LARGE SCALE GENOMIC DNA]</scope>
    <source>
        <tissue evidence="2">Leaves</tissue>
    </source>
</reference>
<evidence type="ECO:0000313" key="3">
    <source>
        <dbReference type="Proteomes" id="UP000215914"/>
    </source>
</evidence>
<reference evidence="1 3" key="1">
    <citation type="journal article" date="2017" name="Nature">
        <title>The sunflower genome provides insights into oil metabolism, flowering and Asterid evolution.</title>
        <authorList>
            <person name="Badouin H."/>
            <person name="Gouzy J."/>
            <person name="Grassa C.J."/>
            <person name="Murat F."/>
            <person name="Staton S.E."/>
            <person name="Cottret L."/>
            <person name="Lelandais-Briere C."/>
            <person name="Owens G.L."/>
            <person name="Carrere S."/>
            <person name="Mayjonade B."/>
            <person name="Legrand L."/>
            <person name="Gill N."/>
            <person name="Kane N.C."/>
            <person name="Bowers J.E."/>
            <person name="Hubner S."/>
            <person name="Bellec A."/>
            <person name="Berard A."/>
            <person name="Berges H."/>
            <person name="Blanchet N."/>
            <person name="Boniface M.C."/>
            <person name="Brunel D."/>
            <person name="Catrice O."/>
            <person name="Chaidir N."/>
            <person name="Claudel C."/>
            <person name="Donnadieu C."/>
            <person name="Faraut T."/>
            <person name="Fievet G."/>
            <person name="Helmstetter N."/>
            <person name="King M."/>
            <person name="Knapp S.J."/>
            <person name="Lai Z."/>
            <person name="Le Paslier M.C."/>
            <person name="Lippi Y."/>
            <person name="Lorenzon L."/>
            <person name="Mandel J.R."/>
            <person name="Marage G."/>
            <person name="Marchand G."/>
            <person name="Marquand E."/>
            <person name="Bret-Mestries E."/>
            <person name="Morien E."/>
            <person name="Nambeesan S."/>
            <person name="Nguyen T."/>
            <person name="Pegot-Espagnet P."/>
            <person name="Pouilly N."/>
            <person name="Raftis F."/>
            <person name="Sallet E."/>
            <person name="Schiex T."/>
            <person name="Thomas J."/>
            <person name="Vandecasteele C."/>
            <person name="Vares D."/>
            <person name="Vear F."/>
            <person name="Vautrin S."/>
            <person name="Crespi M."/>
            <person name="Mangin B."/>
            <person name="Burke J.M."/>
            <person name="Salse J."/>
            <person name="Munos S."/>
            <person name="Vincourt P."/>
            <person name="Rieseberg L.H."/>
            <person name="Langlade N.B."/>
        </authorList>
    </citation>
    <scope>NUCLEOTIDE SEQUENCE [LARGE SCALE GENOMIC DNA]</scope>
    <source>
        <strain evidence="3">cv. SF193</strain>
        <tissue evidence="1">Leaves</tissue>
    </source>
</reference>
<proteinExistence type="predicted"/>
<dbReference type="AlphaFoldDB" id="A0A251TY63"/>
<sequence>MKNRSPQNHNNEFEEVSSRKWEVINLSEQEEELVYRKRRRSRRRRRRRLGILTVMMTNRTYPNEFLEMLLTRKVEMEGR</sequence>
<evidence type="ECO:0000313" key="1">
    <source>
        <dbReference type="EMBL" id="KAF5792063.1"/>
    </source>
</evidence>
<protein>
    <submittedName>
        <fullName evidence="2">Uncharacterized protein</fullName>
    </submittedName>
</protein>
<dbReference type="Gramene" id="mRNA:HanXRQr2_Chr09g0401821">
    <property type="protein sequence ID" value="mRNA:HanXRQr2_Chr09g0401821"/>
    <property type="gene ID" value="HanXRQr2_Chr09g0401821"/>
</dbReference>
<gene>
    <name evidence="2" type="ORF">HannXRQ_Chr09g0263201</name>
    <name evidence="1" type="ORF">HanXRQr2_Chr09g0401821</name>
</gene>